<name>A0A2D2CUS5_METT3</name>
<reference evidence="3" key="1">
    <citation type="submission" date="2017-10" db="EMBL/GenBank/DDBJ databases">
        <title>Completed PacBio SMRT sequence of Methylosinus trichosporium OB3b reveals presence of a third large plasmid.</title>
        <authorList>
            <person name="Charles T.C."/>
            <person name="Lynch M.D.J."/>
            <person name="Heil J.R."/>
            <person name="Cheng J."/>
        </authorList>
    </citation>
    <scope>NUCLEOTIDE SEQUENCE [LARGE SCALE GENOMIC DNA]</scope>
    <source>
        <strain evidence="3">OB3b</strain>
    </source>
</reference>
<dbReference type="EMBL" id="CP023737">
    <property type="protein sequence ID" value="ATQ66483.1"/>
    <property type="molecule type" value="Genomic_DNA"/>
</dbReference>
<feature type="compositionally biased region" description="Basic and acidic residues" evidence="1">
    <location>
        <begin position="13"/>
        <end position="24"/>
    </location>
</feature>
<dbReference type="AlphaFoldDB" id="A0A2D2CUS5"/>
<gene>
    <name evidence="2" type="ORF">CQW49_00180</name>
</gene>
<keyword evidence="3" id="KW-1185">Reference proteome</keyword>
<sequence>MAHQSSAVGRAPTSKEARTPPSRRHDALLASYLLGLKHGPAAVRDLIVADLDGFLDLGATRRAADQLLVLHAFLARYPEAARGVRAVEA</sequence>
<dbReference type="Proteomes" id="UP000230709">
    <property type="component" value="Chromosome"/>
</dbReference>
<evidence type="ECO:0000256" key="1">
    <source>
        <dbReference type="SAM" id="MobiDB-lite"/>
    </source>
</evidence>
<protein>
    <submittedName>
        <fullName evidence="2">Uncharacterized protein</fullName>
    </submittedName>
</protein>
<proteinExistence type="predicted"/>
<dbReference type="STRING" id="595536.GCA_000178815_00908"/>
<organism evidence="2 3">
    <name type="scientific">Methylosinus trichosporium (strain ATCC 35070 / NCIMB 11131 / UNIQEM 75 / OB3b)</name>
    <dbReference type="NCBI Taxonomy" id="595536"/>
    <lineage>
        <taxon>Bacteria</taxon>
        <taxon>Pseudomonadati</taxon>
        <taxon>Pseudomonadota</taxon>
        <taxon>Alphaproteobacteria</taxon>
        <taxon>Hyphomicrobiales</taxon>
        <taxon>Methylocystaceae</taxon>
        <taxon>Methylosinus</taxon>
    </lineage>
</organism>
<dbReference type="RefSeq" id="WP_003615432.1">
    <property type="nucleotide sequence ID" value="NZ_ADVE02000001.1"/>
</dbReference>
<evidence type="ECO:0000313" key="3">
    <source>
        <dbReference type="Proteomes" id="UP000230709"/>
    </source>
</evidence>
<accession>A0A2D2CUS5</accession>
<feature type="region of interest" description="Disordered" evidence="1">
    <location>
        <begin position="1"/>
        <end position="24"/>
    </location>
</feature>
<evidence type="ECO:0000313" key="2">
    <source>
        <dbReference type="EMBL" id="ATQ66483.1"/>
    </source>
</evidence>
<dbReference type="KEGG" id="mtw:CQW49_00180"/>